<dbReference type="GO" id="GO:0005737">
    <property type="term" value="C:cytoplasm"/>
    <property type="evidence" value="ECO:0007669"/>
    <property type="project" value="UniProtKB-ARBA"/>
</dbReference>
<dbReference type="InterPro" id="IPR045853">
    <property type="entry name" value="Pep_chain_release_fac_I_sf"/>
</dbReference>
<dbReference type="InterPro" id="IPR000352">
    <property type="entry name" value="Pep_chain_release_fac_I"/>
</dbReference>
<dbReference type="PANTHER" id="PTHR43116:SF3">
    <property type="entry name" value="CLASS I PEPTIDE CHAIN RELEASE FACTOR"/>
    <property type="match status" value="1"/>
</dbReference>
<dbReference type="Gene3D" id="1.20.58.410">
    <property type="entry name" value="Release factor"/>
    <property type="match status" value="1"/>
</dbReference>
<evidence type="ECO:0000313" key="3">
    <source>
        <dbReference type="EMBL" id="CAE0014106.1"/>
    </source>
</evidence>
<organism evidence="3">
    <name type="scientific">Pycnococcus provasolii</name>
    <dbReference type="NCBI Taxonomy" id="41880"/>
    <lineage>
        <taxon>Eukaryota</taxon>
        <taxon>Viridiplantae</taxon>
        <taxon>Chlorophyta</taxon>
        <taxon>Pseudoscourfieldiophyceae</taxon>
        <taxon>Pseudoscourfieldiales</taxon>
        <taxon>Pycnococcaceae</taxon>
        <taxon>Pycnococcus</taxon>
    </lineage>
</organism>
<dbReference type="GO" id="GO:0003747">
    <property type="term" value="F:translation release factor activity"/>
    <property type="evidence" value="ECO:0007669"/>
    <property type="project" value="InterPro"/>
</dbReference>
<evidence type="ECO:0000256" key="1">
    <source>
        <dbReference type="ARBA" id="ARBA00010835"/>
    </source>
</evidence>
<sequence length="434" mass="47910">VMAHPVAAPHRHATTHVVRTRTRTGWCWRCKATKANAQTHSDQARATLFPTTFDTPAELRAALGTAKKVTHECLNLLGSKEQLGKTLKETEQLASASNLWDDAESARKTIANLEQAKADVAKSETLTKLLEDAETAAEFIVDLQSDSNNEEEINELVHEAAAAMKELDESLRAIRTERLLSGTYDTYDAQVTIQSGAGGDDAEDWAGMVNRMLIRYGEQRGWTYEMIEMSDGASAGIKSTTGVFKGRFAYGLLKSEHGTHRLVRQSPFGKTKEKRETSFASVEVMPVLDDADLVDDQLNEITDNDLEITTMRSGGKGGQNVNKVETGVRVRHVPTGLVTKCTVHRTQLQNKDMAIKLLRSKLSCIAEQQKKDAIADIRGDALKADFGQQIRNYVLFPYKQVKDTRTSVEAHPDVVLDGNLTPFVEAYLTECSAV</sequence>
<dbReference type="EMBL" id="HBHV01004392">
    <property type="protein sequence ID" value="CAE0014106.1"/>
    <property type="molecule type" value="Transcribed_RNA"/>
</dbReference>
<protein>
    <recommendedName>
        <fullName evidence="2">Prokaryotic-type class I peptide chain release factors domain-containing protein</fullName>
    </recommendedName>
</protein>
<dbReference type="SUPFAM" id="SSF75620">
    <property type="entry name" value="Release factor"/>
    <property type="match status" value="1"/>
</dbReference>
<dbReference type="SMART" id="SM00937">
    <property type="entry name" value="PCRF"/>
    <property type="match status" value="1"/>
</dbReference>
<accession>A0A7S2Z008</accession>
<feature type="domain" description="Prokaryotic-type class I peptide chain release factors" evidence="2">
    <location>
        <begin position="312"/>
        <end position="328"/>
    </location>
</feature>
<proteinExistence type="inferred from homology"/>
<evidence type="ECO:0000259" key="2">
    <source>
        <dbReference type="PROSITE" id="PS00745"/>
    </source>
</evidence>
<gene>
    <name evidence="3" type="ORF">PPRO1316_LOCUS3029</name>
</gene>
<dbReference type="Pfam" id="PF03462">
    <property type="entry name" value="PCRF"/>
    <property type="match status" value="1"/>
</dbReference>
<comment type="similarity">
    <text evidence="1">Belongs to the prokaryotic/mitochondrial release factor family.</text>
</comment>
<feature type="non-terminal residue" evidence="3">
    <location>
        <position position="1"/>
    </location>
</feature>
<dbReference type="Gene3D" id="3.30.160.20">
    <property type="match status" value="1"/>
</dbReference>
<reference evidence="3" key="1">
    <citation type="submission" date="2021-01" db="EMBL/GenBank/DDBJ databases">
        <authorList>
            <person name="Corre E."/>
            <person name="Pelletier E."/>
            <person name="Niang G."/>
            <person name="Scheremetjew M."/>
            <person name="Finn R."/>
            <person name="Kale V."/>
            <person name="Holt S."/>
            <person name="Cochrane G."/>
            <person name="Meng A."/>
            <person name="Brown T."/>
            <person name="Cohen L."/>
        </authorList>
    </citation>
    <scope>NUCLEOTIDE SEQUENCE</scope>
    <source>
        <strain evidence="3">RCC2336</strain>
    </source>
</reference>
<dbReference type="Gene3D" id="3.30.70.1660">
    <property type="match status" value="1"/>
</dbReference>
<dbReference type="AlphaFoldDB" id="A0A7S2Z008"/>
<dbReference type="InterPro" id="IPR005139">
    <property type="entry name" value="PCRF"/>
</dbReference>
<name>A0A7S2Z008_9CHLO</name>
<dbReference type="PROSITE" id="PS00745">
    <property type="entry name" value="RF_PROK_I"/>
    <property type="match status" value="1"/>
</dbReference>
<dbReference type="Pfam" id="PF00472">
    <property type="entry name" value="RF-1"/>
    <property type="match status" value="1"/>
</dbReference>
<dbReference type="PANTHER" id="PTHR43116">
    <property type="entry name" value="PEPTIDE CHAIN RELEASE FACTOR 2"/>
    <property type="match status" value="1"/>
</dbReference>